<gene>
    <name evidence="6" type="ORF">AMSG_07368</name>
</gene>
<keyword evidence="3 5" id="KW-1133">Transmembrane helix</keyword>
<proteinExistence type="predicted"/>
<evidence type="ECO:0000256" key="4">
    <source>
        <dbReference type="ARBA" id="ARBA00023136"/>
    </source>
</evidence>
<feature type="transmembrane region" description="Helical" evidence="5">
    <location>
        <begin position="28"/>
        <end position="50"/>
    </location>
</feature>
<dbReference type="AlphaFoldDB" id="A0A0L0DJ45"/>
<feature type="transmembrane region" description="Helical" evidence="5">
    <location>
        <begin position="94"/>
        <end position="114"/>
    </location>
</feature>
<dbReference type="EMBL" id="GL349466">
    <property type="protein sequence ID" value="KNC51353.1"/>
    <property type="molecule type" value="Genomic_DNA"/>
</dbReference>
<comment type="subcellular location">
    <subcellularLocation>
        <location evidence="1">Membrane</location>
        <topology evidence="1">Multi-pass membrane protein</topology>
    </subcellularLocation>
</comment>
<dbReference type="GO" id="GO:1905515">
    <property type="term" value="P:non-motile cilium assembly"/>
    <property type="evidence" value="ECO:0007669"/>
    <property type="project" value="TreeGrafter"/>
</dbReference>
<dbReference type="RefSeq" id="XP_013756273.1">
    <property type="nucleotide sequence ID" value="XM_013900819.1"/>
</dbReference>
<reference evidence="6 7" key="1">
    <citation type="submission" date="2010-05" db="EMBL/GenBank/DDBJ databases">
        <title>The Genome Sequence of Thecamonas trahens ATCC 50062.</title>
        <authorList>
            <consortium name="The Broad Institute Genome Sequencing Platform"/>
            <person name="Russ C."/>
            <person name="Cuomo C."/>
            <person name="Shea T."/>
            <person name="Young S.K."/>
            <person name="Zeng Q."/>
            <person name="Koehrsen M."/>
            <person name="Haas B."/>
            <person name="Borodovsky M."/>
            <person name="Guigo R."/>
            <person name="Alvarado L."/>
            <person name="Berlin A."/>
            <person name="Bochicchio J."/>
            <person name="Borenstein D."/>
            <person name="Chapman S."/>
            <person name="Chen Z."/>
            <person name="Freedman E."/>
            <person name="Gellesch M."/>
            <person name="Goldberg J."/>
            <person name="Griggs A."/>
            <person name="Gujja S."/>
            <person name="Heilman E."/>
            <person name="Heiman D."/>
            <person name="Hepburn T."/>
            <person name="Howarth C."/>
            <person name="Jen D."/>
            <person name="Larson L."/>
            <person name="Mehta T."/>
            <person name="Park D."/>
            <person name="Pearson M."/>
            <person name="Roberts A."/>
            <person name="Saif S."/>
            <person name="Shenoy N."/>
            <person name="Sisk P."/>
            <person name="Stolte C."/>
            <person name="Sykes S."/>
            <person name="Thomson T."/>
            <person name="Walk T."/>
            <person name="White J."/>
            <person name="Yandava C."/>
            <person name="Burger G."/>
            <person name="Gray M.W."/>
            <person name="Holland P.W.H."/>
            <person name="King N."/>
            <person name="Lang F.B.F."/>
            <person name="Roger A.J."/>
            <person name="Ruiz-Trillo I."/>
            <person name="Lander E."/>
            <person name="Nusbaum C."/>
        </authorList>
    </citation>
    <scope>NUCLEOTIDE SEQUENCE [LARGE SCALE GENOMIC DNA]</scope>
    <source>
        <strain evidence="6 7">ATCC 50062</strain>
    </source>
</reference>
<organism evidence="6 7">
    <name type="scientific">Thecamonas trahens ATCC 50062</name>
    <dbReference type="NCBI Taxonomy" id="461836"/>
    <lineage>
        <taxon>Eukaryota</taxon>
        <taxon>Apusozoa</taxon>
        <taxon>Apusomonadida</taxon>
        <taxon>Apusomonadidae</taxon>
        <taxon>Thecamonas</taxon>
    </lineage>
</organism>
<evidence type="ECO:0000313" key="7">
    <source>
        <dbReference type="Proteomes" id="UP000054408"/>
    </source>
</evidence>
<dbReference type="PANTHER" id="PTHR13531">
    <property type="entry name" value="GEO07735P1-RELATED-RELATED"/>
    <property type="match status" value="1"/>
</dbReference>
<keyword evidence="4 5" id="KW-0472">Membrane</keyword>
<name>A0A0L0DJ45_THETB</name>
<sequence>MEVTSIQERVPLAHQDPGLFYAFLPLQVLLYIHTRYSVAFGILTLALLIYKAEELVFPDHALGGESFLWVLFLTLEPLRLYAGYMGNAVASGKALLAFDGLTLLVAAMHVYWLWWQVWVFHLDWILSWIAITLLFLEFVMASKVLAQVQNR</sequence>
<dbReference type="GeneID" id="25566300"/>
<protein>
    <recommendedName>
        <fullName evidence="8">Transmembrane protein</fullName>
    </recommendedName>
</protein>
<evidence type="ECO:0000256" key="2">
    <source>
        <dbReference type="ARBA" id="ARBA00022692"/>
    </source>
</evidence>
<feature type="transmembrane region" description="Helical" evidence="5">
    <location>
        <begin position="62"/>
        <end position="82"/>
    </location>
</feature>
<dbReference type="Pfam" id="PF09799">
    <property type="entry name" value="Transmemb_17"/>
    <property type="match status" value="1"/>
</dbReference>
<evidence type="ECO:0000256" key="1">
    <source>
        <dbReference type="ARBA" id="ARBA00004141"/>
    </source>
</evidence>
<evidence type="ECO:0000313" key="6">
    <source>
        <dbReference type="EMBL" id="KNC51353.1"/>
    </source>
</evidence>
<dbReference type="Proteomes" id="UP000054408">
    <property type="component" value="Unassembled WGS sequence"/>
</dbReference>
<keyword evidence="2 5" id="KW-0812">Transmembrane</keyword>
<dbReference type="InterPro" id="IPR019184">
    <property type="entry name" value="Uncharacterised_TM-17"/>
</dbReference>
<evidence type="ECO:0000256" key="5">
    <source>
        <dbReference type="SAM" id="Phobius"/>
    </source>
</evidence>
<keyword evidence="7" id="KW-1185">Reference proteome</keyword>
<accession>A0A0L0DJ45</accession>
<dbReference type="PANTHER" id="PTHR13531:SF0">
    <property type="entry name" value="GEO07735P1-RELATED"/>
    <property type="match status" value="1"/>
</dbReference>
<evidence type="ECO:0000256" key="3">
    <source>
        <dbReference type="ARBA" id="ARBA00022989"/>
    </source>
</evidence>
<dbReference type="GO" id="GO:0035869">
    <property type="term" value="C:ciliary transition zone"/>
    <property type="evidence" value="ECO:0007669"/>
    <property type="project" value="TreeGrafter"/>
</dbReference>
<feature type="transmembrane region" description="Helical" evidence="5">
    <location>
        <begin position="126"/>
        <end position="146"/>
    </location>
</feature>
<dbReference type="OrthoDB" id="262535at2759"/>
<dbReference type="GO" id="GO:0016020">
    <property type="term" value="C:membrane"/>
    <property type="evidence" value="ECO:0007669"/>
    <property type="project" value="UniProtKB-SubCell"/>
</dbReference>
<evidence type="ECO:0008006" key="8">
    <source>
        <dbReference type="Google" id="ProtNLM"/>
    </source>
</evidence>